<dbReference type="InterPro" id="IPR018914">
    <property type="entry name" value="DUF2480"/>
</dbReference>
<evidence type="ECO:0000313" key="2">
    <source>
        <dbReference type="Proteomes" id="UP001501126"/>
    </source>
</evidence>
<protein>
    <submittedName>
        <fullName evidence="1">DUF2480 family protein</fullName>
    </submittedName>
</protein>
<gene>
    <name evidence="1" type="ORF">GCM10009118_33830</name>
</gene>
<organism evidence="1 2">
    <name type="scientific">Wandonia haliotis</name>
    <dbReference type="NCBI Taxonomy" id="574963"/>
    <lineage>
        <taxon>Bacteria</taxon>
        <taxon>Pseudomonadati</taxon>
        <taxon>Bacteroidota</taxon>
        <taxon>Flavobacteriia</taxon>
        <taxon>Flavobacteriales</taxon>
        <taxon>Crocinitomicaceae</taxon>
        <taxon>Wandonia</taxon>
    </lineage>
</organism>
<proteinExistence type="predicted"/>
<dbReference type="EMBL" id="BAAAFH010000022">
    <property type="protein sequence ID" value="GAA0876973.1"/>
    <property type="molecule type" value="Genomic_DNA"/>
</dbReference>
<dbReference type="RefSeq" id="WP_343790893.1">
    <property type="nucleotide sequence ID" value="NZ_BAAAFH010000022.1"/>
</dbReference>
<sequence>MEEIVNRVQKSGIITLDLTSFLPKEEVVEIDLKDNLWNELVLREKDFRSFIKEHNWSSYEHKVVAVFCSADAIIPTWAYMLVASALAEYTPFVYFGDTTQAQKGFIEDRINALHIDDYADARIVIKGCAEIPDPEALFLKLTTRLRPVVKVLMYGEPCSTVPVFKKPRKA</sequence>
<dbReference type="Pfam" id="PF10652">
    <property type="entry name" value="DUF2480"/>
    <property type="match status" value="1"/>
</dbReference>
<evidence type="ECO:0000313" key="1">
    <source>
        <dbReference type="EMBL" id="GAA0876973.1"/>
    </source>
</evidence>
<keyword evidence="2" id="KW-1185">Reference proteome</keyword>
<name>A0ABN1MV51_9FLAO</name>
<accession>A0ABN1MV51</accession>
<reference evidence="1 2" key="1">
    <citation type="journal article" date="2019" name="Int. J. Syst. Evol. Microbiol.">
        <title>The Global Catalogue of Microorganisms (GCM) 10K type strain sequencing project: providing services to taxonomists for standard genome sequencing and annotation.</title>
        <authorList>
            <consortium name="The Broad Institute Genomics Platform"/>
            <consortium name="The Broad Institute Genome Sequencing Center for Infectious Disease"/>
            <person name="Wu L."/>
            <person name="Ma J."/>
        </authorList>
    </citation>
    <scope>NUCLEOTIDE SEQUENCE [LARGE SCALE GENOMIC DNA]</scope>
    <source>
        <strain evidence="1 2">JCM 16083</strain>
    </source>
</reference>
<dbReference type="Proteomes" id="UP001501126">
    <property type="component" value="Unassembled WGS sequence"/>
</dbReference>
<comment type="caution">
    <text evidence="1">The sequence shown here is derived from an EMBL/GenBank/DDBJ whole genome shotgun (WGS) entry which is preliminary data.</text>
</comment>